<sequence>MVRTFAAADRNGDGRLALDEIRALLSSLNLRLSRQRLHDLIQATDVDNDRGFLSFVEFSSFYALMSSRRDLLMLMNRHVHKTQPWQSDASGHFDRKPLWNVGDLARFMTEEQKVLGVTRAMCLEIIDSMEPNAENRPVQTVCARAGLTAYLCGPAGDAVDPAHGSVHQDMGLPLTRYCIASSHNTYLTGDQVTSRACADSYASVLRAGCRCVEVDSWDGPDGEPMVTHGRTLTTRIPFQDVLAVYRRPLLHPQPVYPVIVSLENHCSLAQQDKMAHYLQSILGDLLLLPSDLPTADAQWPSPQSLMGKILLKVRHRCADLRDGIRLPLSTPQPTACPPATTTPSHSGTRALSGHMQYHSLQWNWPIIPMQNTAEKNKVRVYTCIHSVPLRVNTARDVRDLGSDLVRFPFIPVSLNYQTEGRPMQLNRAKFAANGNCGYVLKPAEMCTGERYSFQTSLLDVWLGVQVAGYSTRIPVKGIIDPYVEVEVVGLPVDSAVRRTRVVDDNGFQPLWDETLVFIIHMPELAMVRFVVWDDDPIGRNFIGQKTIALSSILPGYRHVRLESLSEASIFVYVTVEQIH</sequence>
<evidence type="ECO:0000313" key="12">
    <source>
        <dbReference type="Ensembl" id="ENSPMAP00000004383.1"/>
    </source>
</evidence>
<keyword evidence="4 7" id="KW-0443">Lipid metabolism</keyword>
<dbReference type="PANTHER" id="PTHR10336">
    <property type="entry name" value="PHOSPHOINOSITIDE-SPECIFIC PHOSPHOLIPASE C FAMILY PROTEIN"/>
    <property type="match status" value="1"/>
</dbReference>
<dbReference type="EC" id="3.1.4.11" evidence="1 7"/>
<dbReference type="CDD" id="cd08558">
    <property type="entry name" value="PI-PLCc_eukaryota"/>
    <property type="match status" value="1"/>
</dbReference>
<dbReference type="GeneTree" id="ENSGT00940000157185"/>
<evidence type="ECO:0000256" key="4">
    <source>
        <dbReference type="ARBA" id="ARBA00023098"/>
    </source>
</evidence>
<dbReference type="InterPro" id="IPR001711">
    <property type="entry name" value="PLipase_C_Pinositol-sp_Y"/>
</dbReference>
<dbReference type="InterPro" id="IPR001192">
    <property type="entry name" value="PI-PLC_fam"/>
</dbReference>
<evidence type="ECO:0000256" key="5">
    <source>
        <dbReference type="ARBA" id="ARBA00023224"/>
    </source>
</evidence>
<protein>
    <recommendedName>
        <fullName evidence="1 7">Phosphoinositide phospholipase C</fullName>
        <ecNumber evidence="1 7">3.1.4.11</ecNumber>
    </recommendedName>
</protein>
<keyword evidence="7" id="KW-0378">Hydrolase</keyword>
<dbReference type="Pfam" id="PF00388">
    <property type="entry name" value="PI-PLC-X"/>
    <property type="match status" value="1"/>
</dbReference>
<evidence type="ECO:0000256" key="8">
    <source>
        <dbReference type="SAM" id="MobiDB-lite"/>
    </source>
</evidence>
<evidence type="ECO:0000259" key="9">
    <source>
        <dbReference type="PROSITE" id="PS50004"/>
    </source>
</evidence>
<evidence type="ECO:0000259" key="10">
    <source>
        <dbReference type="PROSITE" id="PS50008"/>
    </source>
</evidence>
<comment type="catalytic activity">
    <reaction evidence="6">
        <text>a 1,2-diacyl-sn-glycero-3-phospho-(1D-myo-inositol-4,5-bisphosphate) + H2O = 1D-myo-inositol 1,4,5-trisphosphate + a 1,2-diacyl-sn-glycerol + H(+)</text>
        <dbReference type="Rhea" id="RHEA:33179"/>
        <dbReference type="ChEBI" id="CHEBI:15377"/>
        <dbReference type="ChEBI" id="CHEBI:15378"/>
        <dbReference type="ChEBI" id="CHEBI:17815"/>
        <dbReference type="ChEBI" id="CHEBI:58456"/>
        <dbReference type="ChEBI" id="CHEBI:203600"/>
        <dbReference type="EC" id="3.1.4.11"/>
    </reaction>
    <physiologicalReaction direction="left-to-right" evidence="6">
        <dbReference type="Rhea" id="RHEA:33180"/>
    </physiologicalReaction>
</comment>
<keyword evidence="3 7" id="KW-0442">Lipid degradation</keyword>
<dbReference type="InterPro" id="IPR035892">
    <property type="entry name" value="C2_domain_sf"/>
</dbReference>
<evidence type="ECO:0000256" key="6">
    <source>
        <dbReference type="ARBA" id="ARBA00023674"/>
    </source>
</evidence>
<dbReference type="PROSITE" id="PS50007">
    <property type="entry name" value="PIPLC_X_DOMAIN"/>
    <property type="match status" value="1"/>
</dbReference>
<dbReference type="GO" id="GO:0051209">
    <property type="term" value="P:release of sequestered calcium ion into cytosol"/>
    <property type="evidence" value="ECO:0007669"/>
    <property type="project" value="TreeGrafter"/>
</dbReference>
<evidence type="ECO:0000256" key="2">
    <source>
        <dbReference type="ARBA" id="ARBA00022837"/>
    </source>
</evidence>
<keyword evidence="2" id="KW-0106">Calcium</keyword>
<name>S4RGQ1_PETMA</name>
<keyword evidence="5" id="KW-0807">Transducer</keyword>
<proteinExistence type="predicted"/>
<dbReference type="Gene3D" id="3.20.20.190">
    <property type="entry name" value="Phosphatidylinositol (PI) phosphodiesterase"/>
    <property type="match status" value="1"/>
</dbReference>
<dbReference type="GO" id="GO:0004435">
    <property type="term" value="F:phosphatidylinositol-4,5-bisphosphate phospholipase C activity"/>
    <property type="evidence" value="ECO:0007669"/>
    <property type="project" value="UniProtKB-EC"/>
</dbReference>
<dbReference type="PROSITE" id="PS50008">
    <property type="entry name" value="PIPLC_Y_DOMAIN"/>
    <property type="match status" value="1"/>
</dbReference>
<dbReference type="GO" id="GO:0016042">
    <property type="term" value="P:lipid catabolic process"/>
    <property type="evidence" value="ECO:0007669"/>
    <property type="project" value="UniProtKB-KW"/>
</dbReference>
<reference evidence="12" key="2">
    <citation type="submission" date="2025-09" db="UniProtKB">
        <authorList>
            <consortium name="Ensembl"/>
        </authorList>
    </citation>
    <scope>IDENTIFICATION</scope>
</reference>
<dbReference type="SUPFAM" id="SSF51695">
    <property type="entry name" value="PLC-like phosphodiesterases"/>
    <property type="match status" value="1"/>
</dbReference>
<dbReference type="InterPro" id="IPR011992">
    <property type="entry name" value="EF-hand-dom_pair"/>
</dbReference>
<feature type="domain" description="EF-hand" evidence="11">
    <location>
        <begin position="1"/>
        <end position="31"/>
    </location>
</feature>
<dbReference type="GO" id="GO:0005509">
    <property type="term" value="F:calcium ion binding"/>
    <property type="evidence" value="ECO:0007669"/>
    <property type="project" value="InterPro"/>
</dbReference>
<dbReference type="SUPFAM" id="SSF49562">
    <property type="entry name" value="C2 domain (Calcium/lipid-binding domain, CaLB)"/>
    <property type="match status" value="1"/>
</dbReference>
<dbReference type="Ensembl" id="ENSPMAT00000004400.1">
    <property type="protein sequence ID" value="ENSPMAP00000004383.1"/>
    <property type="gene ID" value="ENSPMAG00000003982.1"/>
</dbReference>
<evidence type="ECO:0000259" key="11">
    <source>
        <dbReference type="PROSITE" id="PS50222"/>
    </source>
</evidence>
<feature type="domain" description="PI-PLC Y-box" evidence="10">
    <location>
        <begin position="412"/>
        <end position="445"/>
    </location>
</feature>
<dbReference type="Pfam" id="PF13499">
    <property type="entry name" value="EF-hand_7"/>
    <property type="match status" value="1"/>
</dbReference>
<dbReference type="Pfam" id="PF00168">
    <property type="entry name" value="C2"/>
    <property type="match status" value="1"/>
</dbReference>
<feature type="region of interest" description="Disordered" evidence="8">
    <location>
        <begin position="328"/>
        <end position="347"/>
    </location>
</feature>
<dbReference type="SMART" id="SM00149">
    <property type="entry name" value="PLCYc"/>
    <property type="match status" value="1"/>
</dbReference>
<dbReference type="PROSITE" id="PS50004">
    <property type="entry name" value="C2"/>
    <property type="match status" value="1"/>
</dbReference>
<evidence type="ECO:0000256" key="1">
    <source>
        <dbReference type="ARBA" id="ARBA00012368"/>
    </source>
</evidence>
<dbReference type="InterPro" id="IPR017946">
    <property type="entry name" value="PLC-like_Pdiesterase_TIM-brl"/>
</dbReference>
<dbReference type="PROSITE" id="PS50222">
    <property type="entry name" value="EF_HAND_2"/>
    <property type="match status" value="1"/>
</dbReference>
<feature type="compositionally biased region" description="Low complexity" evidence="8">
    <location>
        <begin position="331"/>
        <end position="343"/>
    </location>
</feature>
<dbReference type="Gene3D" id="1.10.238.10">
    <property type="entry name" value="EF-hand"/>
    <property type="match status" value="2"/>
</dbReference>
<dbReference type="SMART" id="SM00239">
    <property type="entry name" value="C2"/>
    <property type="match status" value="1"/>
</dbReference>
<dbReference type="PRINTS" id="PR00390">
    <property type="entry name" value="PHPHLIPASEC"/>
</dbReference>
<feature type="domain" description="C2" evidence="9">
    <location>
        <begin position="441"/>
        <end position="563"/>
    </location>
</feature>
<dbReference type="SUPFAM" id="SSF47473">
    <property type="entry name" value="EF-hand"/>
    <property type="match status" value="1"/>
</dbReference>
<dbReference type="SMART" id="SM00148">
    <property type="entry name" value="PLCXc"/>
    <property type="match status" value="1"/>
</dbReference>
<dbReference type="PANTHER" id="PTHR10336:SF80">
    <property type="entry name" value="C2 DOMAIN-CONTAINING PROTEIN"/>
    <property type="match status" value="1"/>
</dbReference>
<dbReference type="CDD" id="cd00275">
    <property type="entry name" value="C2_PLC_like"/>
    <property type="match status" value="1"/>
</dbReference>
<dbReference type="InterPro" id="IPR002048">
    <property type="entry name" value="EF_hand_dom"/>
</dbReference>
<dbReference type="GO" id="GO:0046488">
    <property type="term" value="P:phosphatidylinositol metabolic process"/>
    <property type="evidence" value="ECO:0007669"/>
    <property type="project" value="TreeGrafter"/>
</dbReference>
<evidence type="ECO:0000256" key="3">
    <source>
        <dbReference type="ARBA" id="ARBA00022963"/>
    </source>
</evidence>
<dbReference type="InterPro" id="IPR000909">
    <property type="entry name" value="PLipase_C_PInositol-sp_X_dom"/>
</dbReference>
<accession>S4RGQ1</accession>
<dbReference type="GO" id="GO:0048015">
    <property type="term" value="P:phosphatidylinositol-mediated signaling"/>
    <property type="evidence" value="ECO:0007669"/>
    <property type="project" value="TreeGrafter"/>
</dbReference>
<dbReference type="Pfam" id="PF00387">
    <property type="entry name" value="PI-PLC-Y"/>
    <property type="match status" value="1"/>
</dbReference>
<reference evidence="12" key="1">
    <citation type="submission" date="2025-08" db="UniProtKB">
        <authorList>
            <consortium name="Ensembl"/>
        </authorList>
    </citation>
    <scope>IDENTIFICATION</scope>
</reference>
<dbReference type="AlphaFoldDB" id="S4RGQ1"/>
<dbReference type="InterPro" id="IPR000008">
    <property type="entry name" value="C2_dom"/>
</dbReference>
<dbReference type="PROSITE" id="PS00018">
    <property type="entry name" value="EF_HAND_1"/>
    <property type="match status" value="1"/>
</dbReference>
<dbReference type="Gene3D" id="2.60.40.150">
    <property type="entry name" value="C2 domain"/>
    <property type="match status" value="1"/>
</dbReference>
<organism evidence="12">
    <name type="scientific">Petromyzon marinus</name>
    <name type="common">Sea lamprey</name>
    <dbReference type="NCBI Taxonomy" id="7757"/>
    <lineage>
        <taxon>Eukaryota</taxon>
        <taxon>Metazoa</taxon>
        <taxon>Chordata</taxon>
        <taxon>Craniata</taxon>
        <taxon>Vertebrata</taxon>
        <taxon>Cyclostomata</taxon>
        <taxon>Hyperoartia</taxon>
        <taxon>Petromyzontiformes</taxon>
        <taxon>Petromyzontidae</taxon>
        <taxon>Petromyzon</taxon>
    </lineage>
</organism>
<dbReference type="InterPro" id="IPR018247">
    <property type="entry name" value="EF_Hand_1_Ca_BS"/>
</dbReference>
<evidence type="ECO:0000256" key="7">
    <source>
        <dbReference type="RuleBase" id="RU361133"/>
    </source>
</evidence>